<keyword evidence="2" id="KW-1185">Reference proteome</keyword>
<evidence type="ECO:0008006" key="3">
    <source>
        <dbReference type="Google" id="ProtNLM"/>
    </source>
</evidence>
<protein>
    <recommendedName>
        <fullName evidence="3">DUF1611 domain-containing protein</fullName>
    </recommendedName>
</protein>
<sequence>MTPRLRVVDSITELRPGLDAGCLAVSGSHGGISSAQYAWAARPLLAVFNDAGVGKDRAGLAALPFLQGHGLAACTVGHHSARIGEARSTLDEGVISHCNERALALGAAPGQACAALIERLLGGAG</sequence>
<reference evidence="1 2" key="1">
    <citation type="submission" date="2024-09" db="EMBL/GenBank/DDBJ databases">
        <authorList>
            <person name="Sun Q."/>
            <person name="Mori K."/>
        </authorList>
    </citation>
    <scope>NUCLEOTIDE SEQUENCE [LARGE SCALE GENOMIC DNA]</scope>
    <source>
        <strain evidence="1 2">NCAIM B.02336</strain>
    </source>
</reference>
<proteinExistence type="predicted"/>
<evidence type="ECO:0000313" key="2">
    <source>
        <dbReference type="Proteomes" id="UP001589834"/>
    </source>
</evidence>
<accession>A0ABV6PRA5</accession>
<dbReference type="Proteomes" id="UP001589834">
    <property type="component" value="Unassembled WGS sequence"/>
</dbReference>
<gene>
    <name evidence="1" type="ORF">ACFFGG_07365</name>
</gene>
<comment type="caution">
    <text evidence="1">The sequence shown here is derived from an EMBL/GenBank/DDBJ whole genome shotgun (WGS) entry which is preliminary data.</text>
</comment>
<dbReference type="RefSeq" id="WP_377481624.1">
    <property type="nucleotide sequence ID" value="NZ_JBHLTN010000014.1"/>
</dbReference>
<evidence type="ECO:0000313" key="1">
    <source>
        <dbReference type="EMBL" id="MFC0592371.1"/>
    </source>
</evidence>
<organism evidence="1 2">
    <name type="scientific">Ottowia pentelensis</name>
    <dbReference type="NCBI Taxonomy" id="511108"/>
    <lineage>
        <taxon>Bacteria</taxon>
        <taxon>Pseudomonadati</taxon>
        <taxon>Pseudomonadota</taxon>
        <taxon>Betaproteobacteria</taxon>
        <taxon>Burkholderiales</taxon>
        <taxon>Comamonadaceae</taxon>
        <taxon>Ottowia</taxon>
    </lineage>
</organism>
<dbReference type="EMBL" id="JBHLTN010000014">
    <property type="protein sequence ID" value="MFC0592371.1"/>
    <property type="molecule type" value="Genomic_DNA"/>
</dbReference>
<name>A0ABV6PRA5_9BURK</name>